<dbReference type="GO" id="GO:0000981">
    <property type="term" value="F:DNA-binding transcription factor activity, RNA polymerase II-specific"/>
    <property type="evidence" value="ECO:0007669"/>
    <property type="project" value="InterPro"/>
</dbReference>
<dbReference type="GO" id="GO:0009887">
    <property type="term" value="P:animal organ morphogenesis"/>
    <property type="evidence" value="ECO:0007669"/>
    <property type="project" value="TreeGrafter"/>
</dbReference>
<keyword evidence="5 6" id="KW-0539">Nucleus</keyword>
<dbReference type="PANTHER" id="PTHR24332:SF9">
    <property type="entry name" value="HOMEOTIC PROTEIN CAUDAL"/>
    <property type="match status" value="1"/>
</dbReference>
<dbReference type="OrthoDB" id="6159439at2759"/>
<dbReference type="PRINTS" id="PR00024">
    <property type="entry name" value="HOMEOBOX"/>
</dbReference>
<dbReference type="InterPro" id="IPR009057">
    <property type="entry name" value="Homeodomain-like_sf"/>
</dbReference>
<organism evidence="10">
    <name type="scientific">Zeugodacus cucurbitae</name>
    <name type="common">Melon fruit fly</name>
    <name type="synonym">Bactrocera cucurbitae</name>
    <dbReference type="NCBI Taxonomy" id="28588"/>
    <lineage>
        <taxon>Eukaryota</taxon>
        <taxon>Metazoa</taxon>
        <taxon>Ecdysozoa</taxon>
        <taxon>Arthropoda</taxon>
        <taxon>Hexapoda</taxon>
        <taxon>Insecta</taxon>
        <taxon>Pterygota</taxon>
        <taxon>Neoptera</taxon>
        <taxon>Endopterygota</taxon>
        <taxon>Diptera</taxon>
        <taxon>Brachycera</taxon>
        <taxon>Muscomorpha</taxon>
        <taxon>Tephritoidea</taxon>
        <taxon>Tephritidae</taxon>
        <taxon>Zeugodacus</taxon>
        <taxon>Zeugodacus</taxon>
    </lineage>
</organism>
<dbReference type="InterPro" id="IPR020479">
    <property type="entry name" value="HD_metazoa"/>
</dbReference>
<evidence type="ECO:0000256" key="6">
    <source>
        <dbReference type="PROSITE-ProRule" id="PRU00108"/>
    </source>
</evidence>
<keyword evidence="3 6" id="KW-0238">DNA-binding</keyword>
<dbReference type="AlphaFoldDB" id="A0A0A1XDY3"/>
<evidence type="ECO:0000256" key="7">
    <source>
        <dbReference type="RuleBase" id="RU000682"/>
    </source>
</evidence>
<dbReference type="SUPFAM" id="SSF46689">
    <property type="entry name" value="Homeodomain-like"/>
    <property type="match status" value="1"/>
</dbReference>
<evidence type="ECO:0000259" key="9">
    <source>
        <dbReference type="PROSITE" id="PS50071"/>
    </source>
</evidence>
<dbReference type="SMART" id="SM00389">
    <property type="entry name" value="HOX"/>
    <property type="match status" value="1"/>
</dbReference>
<feature type="region of interest" description="Disordered" evidence="8">
    <location>
        <begin position="97"/>
        <end position="116"/>
    </location>
</feature>
<evidence type="ECO:0000256" key="1">
    <source>
        <dbReference type="ARBA" id="ARBA00004123"/>
    </source>
</evidence>
<comment type="similarity">
    <text evidence="2">Belongs to the Caudal homeobox family.</text>
</comment>
<evidence type="ECO:0000256" key="3">
    <source>
        <dbReference type="ARBA" id="ARBA00023125"/>
    </source>
</evidence>
<dbReference type="InterPro" id="IPR047152">
    <property type="entry name" value="Caudal_homeobox"/>
</dbReference>
<feature type="DNA-binding region" description="Homeobox" evidence="6">
    <location>
        <begin position="212"/>
        <end position="271"/>
    </location>
</feature>
<name>A0A0A1XDY3_ZEUCU</name>
<feature type="region of interest" description="Disordered" evidence="8">
    <location>
        <begin position="265"/>
        <end position="299"/>
    </location>
</feature>
<dbReference type="GO" id="GO:0030154">
    <property type="term" value="P:cell differentiation"/>
    <property type="evidence" value="ECO:0007669"/>
    <property type="project" value="TreeGrafter"/>
</dbReference>
<dbReference type="PROSITE" id="PS50071">
    <property type="entry name" value="HOMEOBOX_2"/>
    <property type="match status" value="1"/>
</dbReference>
<dbReference type="GO" id="GO:0000977">
    <property type="term" value="F:RNA polymerase II transcription regulatory region sequence-specific DNA binding"/>
    <property type="evidence" value="ECO:0007669"/>
    <property type="project" value="TreeGrafter"/>
</dbReference>
<dbReference type="PROSITE" id="PS00027">
    <property type="entry name" value="HOMEOBOX_1"/>
    <property type="match status" value="1"/>
</dbReference>
<sequence length="360" mass="40067">MVSYYNPMTYSQKHNSTTLNYPPAQPWQWTANYPTSANHQLLNEMESSHNHHQVYYNTHHMFHPTGSSTTEWHSPLSATDNLLQSTNVQQIINESNDGTAIGNSASSCRSTNSSGPSTIELAAINESRRSINDHHIADGVPSPSLVTSGSNASSPEVSLSTSSVQNPSNNAVTGIVNSAYNNHTSPVKTQYYEWMKKPSYPTQPAPGKTRTKDKYRVVYNDFQRLELEKEYCTSRYITIRRKTELAQILSLSERQVKIWFQNRRAKERKQNKKNADTSSLAGAASQCDHPNSIAPKPKIEPGLHLQHTLHSMTTINMPTMGLHRISHHHPFAVATHPSHPVHSQHASLSAAVASVTSMPL</sequence>
<feature type="compositionally biased region" description="Low complexity" evidence="8">
    <location>
        <begin position="104"/>
        <end position="114"/>
    </location>
</feature>
<evidence type="ECO:0000256" key="5">
    <source>
        <dbReference type="ARBA" id="ARBA00023242"/>
    </source>
</evidence>
<dbReference type="InterPro" id="IPR017970">
    <property type="entry name" value="Homeobox_CS"/>
</dbReference>
<evidence type="ECO:0000256" key="2">
    <source>
        <dbReference type="ARBA" id="ARBA00010341"/>
    </source>
</evidence>
<dbReference type="Pfam" id="PF00046">
    <property type="entry name" value="Homeodomain"/>
    <property type="match status" value="1"/>
</dbReference>
<proteinExistence type="inferred from homology"/>
<keyword evidence="4 6" id="KW-0371">Homeobox</keyword>
<dbReference type="CTD" id="790"/>
<dbReference type="GO" id="GO:0005634">
    <property type="term" value="C:nucleus"/>
    <property type="evidence" value="ECO:0007669"/>
    <property type="project" value="UniProtKB-SubCell"/>
</dbReference>
<gene>
    <name evidence="10" type="primary">cad_0</name>
    <name evidence="10" type="ORF">g.5106</name>
</gene>
<evidence type="ECO:0000256" key="4">
    <source>
        <dbReference type="ARBA" id="ARBA00023155"/>
    </source>
</evidence>
<feature type="domain" description="Homeobox" evidence="9">
    <location>
        <begin position="210"/>
        <end position="270"/>
    </location>
</feature>
<protein>
    <submittedName>
        <fullName evidence="10">Homeotic protein caudal</fullName>
    </submittedName>
</protein>
<comment type="subcellular location">
    <subcellularLocation>
        <location evidence="1 6 7">Nucleus</location>
    </subcellularLocation>
</comment>
<feature type="region of interest" description="Disordered" evidence="8">
    <location>
        <begin position="134"/>
        <end position="167"/>
    </location>
</feature>
<dbReference type="PANTHER" id="PTHR24332">
    <property type="entry name" value="HOMEOBOX PROTEIN CDX"/>
    <property type="match status" value="1"/>
</dbReference>
<dbReference type="EMBL" id="GBXI01005619">
    <property type="protein sequence ID" value="JAD08673.1"/>
    <property type="molecule type" value="Transcribed_RNA"/>
</dbReference>
<dbReference type="InterPro" id="IPR001356">
    <property type="entry name" value="HD"/>
</dbReference>
<dbReference type="CDD" id="cd00086">
    <property type="entry name" value="homeodomain"/>
    <property type="match status" value="1"/>
</dbReference>
<dbReference type="GeneID" id="105219258"/>
<feature type="compositionally biased region" description="Low complexity" evidence="8">
    <location>
        <begin position="153"/>
        <end position="163"/>
    </location>
</feature>
<reference evidence="10" key="2">
    <citation type="journal article" date="2015" name="Gigascience">
        <title>Reconstructing a comprehensive transcriptome assembly of a white-pupal translocated strain of the pest fruit fly Bactrocera cucurbitae.</title>
        <authorList>
            <person name="Sim S.B."/>
            <person name="Calla B."/>
            <person name="Hall B."/>
            <person name="DeRego T."/>
            <person name="Geib S.M."/>
        </authorList>
    </citation>
    <scope>NUCLEOTIDE SEQUENCE</scope>
</reference>
<dbReference type="Gene3D" id="1.10.10.60">
    <property type="entry name" value="Homeodomain-like"/>
    <property type="match status" value="1"/>
</dbReference>
<evidence type="ECO:0000256" key="8">
    <source>
        <dbReference type="SAM" id="MobiDB-lite"/>
    </source>
</evidence>
<reference evidence="10" key="1">
    <citation type="submission" date="2014-11" db="EMBL/GenBank/DDBJ databases">
        <authorList>
            <person name="Geib S."/>
        </authorList>
    </citation>
    <scope>NUCLEOTIDE SEQUENCE</scope>
</reference>
<dbReference type="GO" id="GO:0009948">
    <property type="term" value="P:anterior/posterior axis specification"/>
    <property type="evidence" value="ECO:0007669"/>
    <property type="project" value="TreeGrafter"/>
</dbReference>
<evidence type="ECO:0000313" key="10">
    <source>
        <dbReference type="EMBL" id="JAD08673.1"/>
    </source>
</evidence>
<accession>A0A0A1XDY3</accession>